<name>A0A1Y2BFE3_9TREE</name>
<dbReference type="AlphaFoldDB" id="A0A1Y2BFE3"/>
<reference evidence="2 3" key="1">
    <citation type="submission" date="2016-07" db="EMBL/GenBank/DDBJ databases">
        <title>Pervasive Adenine N6-methylation of Active Genes in Fungi.</title>
        <authorList>
            <consortium name="DOE Joint Genome Institute"/>
            <person name="Mondo S.J."/>
            <person name="Dannebaum R.O."/>
            <person name="Kuo R.C."/>
            <person name="Labutti K."/>
            <person name="Haridas S."/>
            <person name="Kuo A."/>
            <person name="Salamov A."/>
            <person name="Ahrendt S.R."/>
            <person name="Lipzen A."/>
            <person name="Sullivan W."/>
            <person name="Andreopoulos W.B."/>
            <person name="Clum A."/>
            <person name="Lindquist E."/>
            <person name="Daum C."/>
            <person name="Ramamoorthy G.K."/>
            <person name="Gryganskyi A."/>
            <person name="Culley D."/>
            <person name="Magnuson J.K."/>
            <person name="James T.Y."/>
            <person name="O'Malley M.A."/>
            <person name="Stajich J.E."/>
            <person name="Spatafora J.W."/>
            <person name="Visel A."/>
            <person name="Grigoriev I.V."/>
        </authorList>
    </citation>
    <scope>NUCLEOTIDE SEQUENCE [LARGE SCALE GENOMIC DNA]</scope>
    <source>
        <strain evidence="2 3">68-887.2</strain>
    </source>
</reference>
<evidence type="ECO:0000256" key="1">
    <source>
        <dbReference type="SAM" id="MobiDB-lite"/>
    </source>
</evidence>
<evidence type="ECO:0000313" key="3">
    <source>
        <dbReference type="Proteomes" id="UP000193986"/>
    </source>
</evidence>
<protein>
    <submittedName>
        <fullName evidence="2">Uncharacterized protein</fullName>
    </submittedName>
</protein>
<gene>
    <name evidence="2" type="ORF">BCR39DRAFT_504137</name>
</gene>
<organism evidence="2 3">
    <name type="scientific">Naematelia encephala</name>
    <dbReference type="NCBI Taxonomy" id="71784"/>
    <lineage>
        <taxon>Eukaryota</taxon>
        <taxon>Fungi</taxon>
        <taxon>Dikarya</taxon>
        <taxon>Basidiomycota</taxon>
        <taxon>Agaricomycotina</taxon>
        <taxon>Tremellomycetes</taxon>
        <taxon>Tremellales</taxon>
        <taxon>Naemateliaceae</taxon>
        <taxon>Naematelia</taxon>
    </lineage>
</organism>
<sequence>MTSLNLPDRSLPGSPPSLLPSSPDATNKNLSKSLAFYKNLEIQKELMVAYATLINAWGFDGETPEELWVIIHLNLISDKFCKWFEMLYTGVVDLVNMGILSEDTRRIALTDVLTVHHIPHEPHLYLVVALRSLLLPSSHWQDWNDWPRDVEDLWGVYATAAGESAVRPTM</sequence>
<dbReference type="EMBL" id="MCFC01000008">
    <property type="protein sequence ID" value="ORY32805.1"/>
    <property type="molecule type" value="Genomic_DNA"/>
</dbReference>
<accession>A0A1Y2BFE3</accession>
<proteinExistence type="predicted"/>
<dbReference type="InParanoid" id="A0A1Y2BFE3"/>
<keyword evidence="3" id="KW-1185">Reference proteome</keyword>
<dbReference type="Proteomes" id="UP000193986">
    <property type="component" value="Unassembled WGS sequence"/>
</dbReference>
<comment type="caution">
    <text evidence="2">The sequence shown here is derived from an EMBL/GenBank/DDBJ whole genome shotgun (WGS) entry which is preliminary data.</text>
</comment>
<evidence type="ECO:0000313" key="2">
    <source>
        <dbReference type="EMBL" id="ORY32805.1"/>
    </source>
</evidence>
<feature type="region of interest" description="Disordered" evidence="1">
    <location>
        <begin position="1"/>
        <end position="25"/>
    </location>
</feature>